<dbReference type="GO" id="GO:0004363">
    <property type="term" value="F:glutathione synthase activity"/>
    <property type="evidence" value="ECO:0007669"/>
    <property type="project" value="InterPro"/>
</dbReference>
<dbReference type="PROSITE" id="PS50975">
    <property type="entry name" value="ATP_GRASP"/>
    <property type="match status" value="1"/>
</dbReference>
<proteinExistence type="predicted"/>
<dbReference type="EMBL" id="JADEXP010000003">
    <property type="protein sequence ID" value="MBE9065245.1"/>
    <property type="molecule type" value="Genomic_DNA"/>
</dbReference>
<evidence type="ECO:0000313" key="4">
    <source>
        <dbReference type="Proteomes" id="UP000615026"/>
    </source>
</evidence>
<dbReference type="GO" id="GO:0005737">
    <property type="term" value="C:cytoplasm"/>
    <property type="evidence" value="ECO:0007669"/>
    <property type="project" value="TreeGrafter"/>
</dbReference>
<dbReference type="GO" id="GO:0005524">
    <property type="term" value="F:ATP binding"/>
    <property type="evidence" value="ECO:0007669"/>
    <property type="project" value="UniProtKB-UniRule"/>
</dbReference>
<dbReference type="GO" id="GO:0046872">
    <property type="term" value="F:metal ion binding"/>
    <property type="evidence" value="ECO:0007669"/>
    <property type="project" value="InterPro"/>
</dbReference>
<organism evidence="3 4">
    <name type="scientific">Leptolyngbya cf. ectocarpi LEGE 11479</name>
    <dbReference type="NCBI Taxonomy" id="1828722"/>
    <lineage>
        <taxon>Bacteria</taxon>
        <taxon>Bacillati</taxon>
        <taxon>Cyanobacteriota</taxon>
        <taxon>Cyanophyceae</taxon>
        <taxon>Leptolyngbyales</taxon>
        <taxon>Leptolyngbyaceae</taxon>
        <taxon>Leptolyngbya group</taxon>
        <taxon>Leptolyngbya</taxon>
    </lineage>
</organism>
<dbReference type="Gene3D" id="3.30.1490.20">
    <property type="entry name" value="ATP-grasp fold, A domain"/>
    <property type="match status" value="1"/>
</dbReference>
<name>A0A928ZPI9_LEPEC</name>
<keyword evidence="1" id="KW-0547">Nucleotide-binding</keyword>
<evidence type="ECO:0000256" key="1">
    <source>
        <dbReference type="PROSITE-ProRule" id="PRU00409"/>
    </source>
</evidence>
<evidence type="ECO:0000313" key="3">
    <source>
        <dbReference type="EMBL" id="MBE9065245.1"/>
    </source>
</evidence>
<dbReference type="InterPro" id="IPR011761">
    <property type="entry name" value="ATP-grasp"/>
</dbReference>
<sequence>MRLLCITDPKTHPHFDTTISLYKAFTNNPDIDFFHAPVSSIDSSGKVRGVHVSGSLSGNDFIHLDQRPLELIEPSELDLVFCRADEPVPADFFKNLSQLETMVRFVNRPSQIEKTRRKDFLEECGKEYLPEHIFSSSYEEIEDFFQQFNPIVAKMNVSYGGTGVFKIWQDGQTIYTDNVKEGVLTYSSLKDVVKHLTEIDPNSEYEFVQFLKNIDQGDKRIFVVDGEIYGALLRKSQTGTWVHNVTAGAAYDASTVTERERKIIANTYEHYSSRGVYTLGYDFLMGNDGEWVLSEINAGNIGGYDWHENVTGEPTMTRLIQWLIDFAAS</sequence>
<keyword evidence="4" id="KW-1185">Reference proteome</keyword>
<feature type="domain" description="ATP-grasp" evidence="2">
    <location>
        <begin position="118"/>
        <end position="324"/>
    </location>
</feature>
<dbReference type="Pfam" id="PF02955">
    <property type="entry name" value="GSH-S_ATP"/>
    <property type="match status" value="1"/>
</dbReference>
<reference evidence="3" key="1">
    <citation type="submission" date="2020-10" db="EMBL/GenBank/DDBJ databases">
        <authorList>
            <person name="Castelo-Branco R."/>
            <person name="Eusebio N."/>
            <person name="Adriana R."/>
            <person name="Vieira A."/>
            <person name="Brugerolle De Fraissinette N."/>
            <person name="Rezende De Castro R."/>
            <person name="Schneider M.P."/>
            <person name="Vasconcelos V."/>
            <person name="Leao P.N."/>
        </authorList>
    </citation>
    <scope>NUCLEOTIDE SEQUENCE</scope>
    <source>
        <strain evidence="3">LEGE 11479</strain>
    </source>
</reference>
<dbReference type="PANTHER" id="PTHR21621">
    <property type="entry name" value="RIBOSOMAL PROTEIN S6 MODIFICATION PROTEIN"/>
    <property type="match status" value="1"/>
</dbReference>
<dbReference type="Gene3D" id="3.30.470.20">
    <property type="entry name" value="ATP-grasp fold, B domain"/>
    <property type="match status" value="1"/>
</dbReference>
<dbReference type="InterPro" id="IPR013815">
    <property type="entry name" value="ATP_grasp_subdomain_1"/>
</dbReference>
<gene>
    <name evidence="3" type="ORF">IQ260_01085</name>
</gene>
<protein>
    <recommendedName>
        <fullName evidence="2">ATP-grasp domain-containing protein</fullName>
    </recommendedName>
</protein>
<accession>A0A928ZPI9</accession>
<comment type="caution">
    <text evidence="3">The sequence shown here is derived from an EMBL/GenBank/DDBJ whole genome shotgun (WGS) entry which is preliminary data.</text>
</comment>
<dbReference type="AlphaFoldDB" id="A0A928ZPI9"/>
<dbReference type="SUPFAM" id="SSF56059">
    <property type="entry name" value="Glutathione synthetase ATP-binding domain-like"/>
    <property type="match status" value="1"/>
</dbReference>
<evidence type="ECO:0000259" key="2">
    <source>
        <dbReference type="PROSITE" id="PS50975"/>
    </source>
</evidence>
<dbReference type="InterPro" id="IPR004218">
    <property type="entry name" value="GSHS_ATP-bd"/>
</dbReference>
<dbReference type="Proteomes" id="UP000615026">
    <property type="component" value="Unassembled WGS sequence"/>
</dbReference>
<dbReference type="PANTHER" id="PTHR21621:SF4">
    <property type="entry name" value="GLUTATHIONE SYNTHETASE"/>
    <property type="match status" value="1"/>
</dbReference>
<dbReference type="RefSeq" id="WP_193990017.1">
    <property type="nucleotide sequence ID" value="NZ_JADEXP010000003.1"/>
</dbReference>
<dbReference type="Gene3D" id="3.40.50.20">
    <property type="match status" value="1"/>
</dbReference>
<keyword evidence="1" id="KW-0067">ATP-binding</keyword>